<protein>
    <recommendedName>
        <fullName evidence="10">Formate/nitrite transporter</fullName>
    </recommendedName>
</protein>
<evidence type="ECO:0000256" key="4">
    <source>
        <dbReference type="ARBA" id="ARBA00023136"/>
    </source>
</evidence>
<comment type="subcellular location">
    <subcellularLocation>
        <location evidence="1">Membrane</location>
        <topology evidence="1">Multi-pass membrane protein</topology>
    </subcellularLocation>
</comment>
<evidence type="ECO:0000256" key="3">
    <source>
        <dbReference type="ARBA" id="ARBA00022989"/>
    </source>
</evidence>
<dbReference type="Pfam" id="PF01226">
    <property type="entry name" value="Form_Nir_trans"/>
    <property type="match status" value="1"/>
</dbReference>
<keyword evidence="2 7" id="KW-0812">Transmembrane</keyword>
<evidence type="ECO:0000256" key="2">
    <source>
        <dbReference type="ARBA" id="ARBA00022692"/>
    </source>
</evidence>
<dbReference type="AlphaFoldDB" id="A0AAD3TWF3"/>
<proteinExistence type="inferred from homology"/>
<dbReference type="Gene3D" id="1.20.1080.10">
    <property type="entry name" value="Glycerol uptake facilitator protein"/>
    <property type="match status" value="1"/>
</dbReference>
<keyword evidence="9" id="KW-1185">Reference proteome</keyword>
<dbReference type="GO" id="GO:0015707">
    <property type="term" value="P:nitrite transport"/>
    <property type="evidence" value="ECO:0007669"/>
    <property type="project" value="TreeGrafter"/>
</dbReference>
<dbReference type="EMBL" id="BTCM01000005">
    <property type="protein sequence ID" value="GMK57978.1"/>
    <property type="molecule type" value="Genomic_DNA"/>
</dbReference>
<feature type="region of interest" description="Disordered" evidence="6">
    <location>
        <begin position="81"/>
        <end position="104"/>
    </location>
</feature>
<comment type="similarity">
    <text evidence="5">Belongs to the FNT transporter (TC 1.A.16) family.</text>
</comment>
<gene>
    <name evidence="8" type="ORF">CspeluHIS016_0500100</name>
</gene>
<sequence length="104" mass="11065">MLFVFLGFEHVIVNMYYIPVGMLNGADVSSAKYIVQSLIPSFIGNLIGGCLLGLPMVCFYAPPHFTLPIFNKAQAAAEEERKDDTTVTVTTAGASPAGSVHTAV</sequence>
<keyword evidence="4 7" id="KW-0472">Membrane</keyword>
<comment type="caution">
    <text evidence="8">The sequence shown here is derived from an EMBL/GenBank/DDBJ whole genome shotgun (WGS) entry which is preliminary data.</text>
</comment>
<dbReference type="PANTHER" id="PTHR30520:SF6">
    <property type="entry name" value="FORMATE_NITRATE FAMILY TRANSPORTER (EUROFUNG)"/>
    <property type="match status" value="1"/>
</dbReference>
<dbReference type="InterPro" id="IPR000292">
    <property type="entry name" value="For/NO2_transpt"/>
</dbReference>
<dbReference type="GO" id="GO:0015513">
    <property type="term" value="F:high-affinity secondary active nitrite transmembrane transporter activity"/>
    <property type="evidence" value="ECO:0007669"/>
    <property type="project" value="TreeGrafter"/>
</dbReference>
<dbReference type="GO" id="GO:0005886">
    <property type="term" value="C:plasma membrane"/>
    <property type="evidence" value="ECO:0007669"/>
    <property type="project" value="TreeGrafter"/>
</dbReference>
<keyword evidence="3 7" id="KW-1133">Transmembrane helix</keyword>
<organism evidence="8 9">
    <name type="scientific">Cutaneotrichosporon spelunceum</name>
    <dbReference type="NCBI Taxonomy" id="1672016"/>
    <lineage>
        <taxon>Eukaryota</taxon>
        <taxon>Fungi</taxon>
        <taxon>Dikarya</taxon>
        <taxon>Basidiomycota</taxon>
        <taxon>Agaricomycotina</taxon>
        <taxon>Tremellomycetes</taxon>
        <taxon>Trichosporonales</taxon>
        <taxon>Trichosporonaceae</taxon>
        <taxon>Cutaneotrichosporon</taxon>
    </lineage>
</organism>
<evidence type="ECO:0000313" key="8">
    <source>
        <dbReference type="EMBL" id="GMK57978.1"/>
    </source>
</evidence>
<evidence type="ECO:0000256" key="7">
    <source>
        <dbReference type="SAM" id="Phobius"/>
    </source>
</evidence>
<feature type="transmembrane region" description="Helical" evidence="7">
    <location>
        <begin position="42"/>
        <end position="62"/>
    </location>
</feature>
<reference evidence="8" key="1">
    <citation type="journal article" date="2023" name="BMC Genomics">
        <title>Chromosome-level genome assemblies of Cutaneotrichosporon spp. (Trichosporonales, Basidiomycota) reveal imbalanced evolution between nucleotide sequences and chromosome synteny.</title>
        <authorList>
            <person name="Kobayashi Y."/>
            <person name="Kayamori A."/>
            <person name="Aoki K."/>
            <person name="Shiwa Y."/>
            <person name="Matsutani M."/>
            <person name="Fujita N."/>
            <person name="Sugita T."/>
            <person name="Iwasaki W."/>
            <person name="Tanaka N."/>
            <person name="Takashima M."/>
        </authorList>
    </citation>
    <scope>NUCLEOTIDE SEQUENCE</scope>
    <source>
        <strain evidence="8">HIS016</strain>
    </source>
</reference>
<accession>A0AAD3TWF3</accession>
<evidence type="ECO:0000256" key="6">
    <source>
        <dbReference type="SAM" id="MobiDB-lite"/>
    </source>
</evidence>
<dbReference type="Proteomes" id="UP001222932">
    <property type="component" value="Unassembled WGS sequence"/>
</dbReference>
<evidence type="ECO:0000256" key="1">
    <source>
        <dbReference type="ARBA" id="ARBA00004141"/>
    </source>
</evidence>
<dbReference type="InterPro" id="IPR023271">
    <property type="entry name" value="Aquaporin-like"/>
</dbReference>
<evidence type="ECO:0000256" key="5">
    <source>
        <dbReference type="ARBA" id="ARBA00049660"/>
    </source>
</evidence>
<evidence type="ECO:0008006" key="10">
    <source>
        <dbReference type="Google" id="ProtNLM"/>
    </source>
</evidence>
<reference evidence="8" key="2">
    <citation type="submission" date="2023-06" db="EMBL/GenBank/DDBJ databases">
        <authorList>
            <person name="Kobayashi Y."/>
            <person name="Kayamori A."/>
            <person name="Aoki K."/>
            <person name="Shiwa Y."/>
            <person name="Fujita N."/>
            <person name="Sugita T."/>
            <person name="Iwasaki W."/>
            <person name="Tanaka N."/>
            <person name="Takashima M."/>
        </authorList>
    </citation>
    <scope>NUCLEOTIDE SEQUENCE</scope>
    <source>
        <strain evidence="8">HIS016</strain>
    </source>
</reference>
<evidence type="ECO:0000313" key="9">
    <source>
        <dbReference type="Proteomes" id="UP001222932"/>
    </source>
</evidence>
<name>A0AAD3TWF3_9TREE</name>
<dbReference type="PANTHER" id="PTHR30520">
    <property type="entry name" value="FORMATE TRANSPORTER-RELATED"/>
    <property type="match status" value="1"/>
</dbReference>